<evidence type="ECO:0000313" key="2">
    <source>
        <dbReference type="Proteomes" id="UP000194945"/>
    </source>
</evidence>
<protein>
    <submittedName>
        <fullName evidence="1">Uncharacterized protein</fullName>
    </submittedName>
</protein>
<comment type="caution">
    <text evidence="1">The sequence shown here is derived from an EMBL/GenBank/DDBJ whole genome shotgun (WGS) entry which is preliminary data.</text>
</comment>
<evidence type="ECO:0000313" key="1">
    <source>
        <dbReference type="EMBL" id="OTX84831.1"/>
    </source>
</evidence>
<reference evidence="1 2" key="1">
    <citation type="submission" date="2016-10" db="EMBL/GenBank/DDBJ databases">
        <title>Comparative genomics of Bacillus thuringiensis reveals a path to pathogens against multiple invertebrate hosts.</title>
        <authorList>
            <person name="Zheng J."/>
            <person name="Gao Q."/>
            <person name="Liu H."/>
            <person name="Peng D."/>
            <person name="Ruan L."/>
            <person name="Sun M."/>
        </authorList>
    </citation>
    <scope>NUCLEOTIDE SEQUENCE [LARGE SCALE GENOMIC DNA]</scope>
    <source>
        <strain evidence="1">BGSC 4BK1</strain>
    </source>
</reference>
<dbReference type="EMBL" id="NFDE01000063">
    <property type="protein sequence ID" value="OTX84831.1"/>
    <property type="molecule type" value="Genomic_DNA"/>
</dbReference>
<proteinExistence type="predicted"/>
<organism evidence="1 2">
    <name type="scientific">Bacillus wiedmannii</name>
    <dbReference type="NCBI Taxonomy" id="1890302"/>
    <lineage>
        <taxon>Bacteria</taxon>
        <taxon>Bacillati</taxon>
        <taxon>Bacillota</taxon>
        <taxon>Bacilli</taxon>
        <taxon>Bacillales</taxon>
        <taxon>Bacillaceae</taxon>
        <taxon>Bacillus</taxon>
        <taxon>Bacillus cereus group</taxon>
    </lineage>
</organism>
<gene>
    <name evidence="1" type="ORF">BK730_23935</name>
</gene>
<sequence length="139" mass="16404">MSDSKCDICIYQKLEYNKNTISNDFWIYSCVKNNKCIREIPYSCVEFEEIIKQCTICKAAVPIRKRIKGCYCSYICLEKDINLIKSALSRLHGQLALEKNKLINEKCSPIKHSFISNNIQELYRYIEHNERLLEIIKIE</sequence>
<dbReference type="Proteomes" id="UP000194945">
    <property type="component" value="Unassembled WGS sequence"/>
</dbReference>
<name>A0A242YYX2_9BACI</name>
<dbReference type="RefSeq" id="WP_086423010.1">
    <property type="nucleotide sequence ID" value="NZ_NFDE01000063.1"/>
</dbReference>
<accession>A0A242YYX2</accession>
<dbReference type="AlphaFoldDB" id="A0A242YYX2"/>